<dbReference type="GO" id="GO:0000287">
    <property type="term" value="F:magnesium ion binding"/>
    <property type="evidence" value="ECO:0007669"/>
    <property type="project" value="TreeGrafter"/>
</dbReference>
<dbReference type="PANTHER" id="PTHR13794:SF58">
    <property type="entry name" value="MITOCHONDRIAL ENOLASE SUPERFAMILY MEMBER 1"/>
    <property type="match status" value="1"/>
</dbReference>
<dbReference type="Pfam" id="PF13378">
    <property type="entry name" value="MR_MLE_C"/>
    <property type="match status" value="1"/>
</dbReference>
<dbReference type="Proteomes" id="UP000070299">
    <property type="component" value="Unassembled WGS sequence"/>
</dbReference>
<evidence type="ECO:0000259" key="4">
    <source>
        <dbReference type="SMART" id="SM00922"/>
    </source>
</evidence>
<comment type="caution">
    <text evidence="5">The sequence shown here is derived from an EMBL/GenBank/DDBJ whole genome shotgun (WGS) entry which is preliminary data.</text>
</comment>
<dbReference type="OrthoDB" id="103536at2"/>
<proteinExistence type="predicted"/>
<organism evidence="5 6">
    <name type="scientific">Paraglaciecola hydrolytica</name>
    <dbReference type="NCBI Taxonomy" id="1799789"/>
    <lineage>
        <taxon>Bacteria</taxon>
        <taxon>Pseudomonadati</taxon>
        <taxon>Pseudomonadota</taxon>
        <taxon>Gammaproteobacteria</taxon>
        <taxon>Alteromonadales</taxon>
        <taxon>Alteromonadaceae</taxon>
        <taxon>Paraglaciecola</taxon>
    </lineage>
</organism>
<dbReference type="SUPFAM" id="SSF54826">
    <property type="entry name" value="Enolase N-terminal domain-like"/>
    <property type="match status" value="1"/>
</dbReference>
<dbReference type="Gene3D" id="3.20.20.120">
    <property type="entry name" value="Enolase-like C-terminal domain"/>
    <property type="match status" value="1"/>
</dbReference>
<evidence type="ECO:0000256" key="3">
    <source>
        <dbReference type="ARBA" id="ARBA00022842"/>
    </source>
</evidence>
<dbReference type="InterPro" id="IPR046945">
    <property type="entry name" value="RHMD-like"/>
</dbReference>
<dbReference type="EMBL" id="LSNE01000005">
    <property type="protein sequence ID" value="KXI28884.1"/>
    <property type="molecule type" value="Genomic_DNA"/>
</dbReference>
<dbReference type="GO" id="GO:0016052">
    <property type="term" value="P:carbohydrate catabolic process"/>
    <property type="evidence" value="ECO:0007669"/>
    <property type="project" value="TreeGrafter"/>
</dbReference>
<dbReference type="InterPro" id="IPR029017">
    <property type="entry name" value="Enolase-like_N"/>
</dbReference>
<dbReference type="SMART" id="SM00922">
    <property type="entry name" value="MR_MLE"/>
    <property type="match status" value="1"/>
</dbReference>
<dbReference type="GO" id="GO:0016836">
    <property type="term" value="F:hydro-lyase activity"/>
    <property type="evidence" value="ECO:0007669"/>
    <property type="project" value="TreeGrafter"/>
</dbReference>
<evidence type="ECO:0000256" key="2">
    <source>
        <dbReference type="ARBA" id="ARBA00022723"/>
    </source>
</evidence>
<reference evidence="6" key="1">
    <citation type="submission" date="2016-02" db="EMBL/GenBank/DDBJ databases">
        <authorList>
            <person name="Schultz-Johansen M."/>
            <person name="Glaring M.A."/>
            <person name="Bech P.K."/>
            <person name="Stougaard P."/>
        </authorList>
    </citation>
    <scope>NUCLEOTIDE SEQUENCE [LARGE SCALE GENOMIC DNA]</scope>
    <source>
        <strain evidence="6">S66</strain>
    </source>
</reference>
<dbReference type="SUPFAM" id="SSF51604">
    <property type="entry name" value="Enolase C-terminal domain-like"/>
    <property type="match status" value="1"/>
</dbReference>
<protein>
    <submittedName>
        <fullName evidence="5">Mandelate racemase</fullName>
    </submittedName>
</protein>
<dbReference type="InterPro" id="IPR036849">
    <property type="entry name" value="Enolase-like_C_sf"/>
</dbReference>
<name>A0A136A0Y4_9ALTE</name>
<keyword evidence="2" id="KW-0479">Metal-binding</keyword>
<dbReference type="InterPro" id="IPR029065">
    <property type="entry name" value="Enolase_C-like"/>
</dbReference>
<dbReference type="STRING" id="1799789.AX660_11880"/>
<gene>
    <name evidence="5" type="ORF">AX660_11880</name>
</gene>
<dbReference type="SFLD" id="SFLDS00001">
    <property type="entry name" value="Enolase"/>
    <property type="match status" value="1"/>
</dbReference>
<dbReference type="AlphaFoldDB" id="A0A136A0Y4"/>
<dbReference type="PANTHER" id="PTHR13794">
    <property type="entry name" value="ENOLASE SUPERFAMILY, MANDELATE RACEMASE"/>
    <property type="match status" value="1"/>
</dbReference>
<dbReference type="Gene3D" id="3.30.390.10">
    <property type="entry name" value="Enolase-like, N-terminal domain"/>
    <property type="match status" value="1"/>
</dbReference>
<evidence type="ECO:0000256" key="1">
    <source>
        <dbReference type="ARBA" id="ARBA00001946"/>
    </source>
</evidence>
<accession>A0A136A0Y4</accession>
<dbReference type="InterPro" id="IPR013342">
    <property type="entry name" value="Mandelate_racemase_C"/>
</dbReference>
<keyword evidence="3" id="KW-0460">Magnesium</keyword>
<dbReference type="Pfam" id="PF02746">
    <property type="entry name" value="MR_MLE_N"/>
    <property type="match status" value="1"/>
</dbReference>
<comment type="cofactor">
    <cofactor evidence="1">
        <name>Mg(2+)</name>
        <dbReference type="ChEBI" id="CHEBI:18420"/>
    </cofactor>
</comment>
<evidence type="ECO:0000313" key="6">
    <source>
        <dbReference type="Proteomes" id="UP000070299"/>
    </source>
</evidence>
<dbReference type="RefSeq" id="WP_068375729.1">
    <property type="nucleotide sequence ID" value="NZ_LSNE01000005.1"/>
</dbReference>
<dbReference type="CDD" id="cd03316">
    <property type="entry name" value="MR_like"/>
    <property type="match status" value="1"/>
</dbReference>
<keyword evidence="6" id="KW-1185">Reference proteome</keyword>
<sequence length="387" mass="43075">MKITEIISHVLQYDLEEELGYSQQYYAKRTAHIVEVRTDIGITGWGECFGGGNVALANKVIVEKVIQPMILGMNPLDREVIWHKVYNLLRDHGQKGMPIQSLSGVDIALWDIAGKIHNVPVYQLLGGAFRERIPVYGYGMMLQRVPDLEERFERESATILSMGFKAMKMKIGLGVEEDIRLVEAVRRGIGPKVPLMVDANHAYTTREAIPLGRELERLGVTWFEEPVAPEDHQGYRELCEALDLCIAGGEAEFTVWGFRDLIKNRCVDLLQPEVCALGGITQYQKVLALAQAHFVPVVNHVWGSAVAVGTNLHLLAALPDFPGAAHPVQPMLEYDTTPNLFREEILLDSLCINEQVKANNGTVALPKGPGLGIEPDRKFLKKFAVDC</sequence>
<evidence type="ECO:0000313" key="5">
    <source>
        <dbReference type="EMBL" id="KXI28884.1"/>
    </source>
</evidence>
<feature type="domain" description="Mandelate racemase/muconate lactonizing enzyme C-terminal" evidence="4">
    <location>
        <begin position="149"/>
        <end position="245"/>
    </location>
</feature>
<dbReference type="InterPro" id="IPR013341">
    <property type="entry name" value="Mandelate_racemase_N_dom"/>
</dbReference>